<evidence type="ECO:0008006" key="3">
    <source>
        <dbReference type="Google" id="ProtNLM"/>
    </source>
</evidence>
<sequence>MRTLSVLLLLCGIVIASGCQQEKTLSKAVTTFEAVLDSIQEENGLQIDQTYTAQADIGARYDPSEISGAGPVFEVNRGDAFRILAKQDEYVQVESQDLRGWIPVFYFSKEAANIQTGAPYEMIVAKEVPVASSPGEKVKEPHLELWAGKVVHIEKSYGDWVAVGIVQYDAEYGADMWVPKSSLQVYGPANAKEGKLAQHSHIYDEHGQIKEEEWINPVFIQEETQIEKIGPVYQIIGAGGQTGYIRVKDFIPNPFIDN</sequence>
<name>A0ABX1ZB73_9BACL</name>
<accession>A0ABX1ZB73</accession>
<comment type="caution">
    <text evidence="1">The sequence shown here is derived from an EMBL/GenBank/DDBJ whole genome shotgun (WGS) entry which is preliminary data.</text>
</comment>
<evidence type="ECO:0000313" key="1">
    <source>
        <dbReference type="EMBL" id="NOU90613.1"/>
    </source>
</evidence>
<reference evidence="1 2" key="1">
    <citation type="submission" date="2019-10" db="EMBL/GenBank/DDBJ databases">
        <title>Description of Paenibacillus choica sp. nov.</title>
        <authorList>
            <person name="Carlier A."/>
            <person name="Qi S."/>
        </authorList>
    </citation>
    <scope>NUCLEOTIDE SEQUENCE [LARGE SCALE GENOMIC DNA]</scope>
    <source>
        <strain evidence="1 2">LMG 31460</strain>
    </source>
</reference>
<dbReference type="RefSeq" id="WP_171693375.1">
    <property type="nucleotide sequence ID" value="NZ_WHOC01000175.1"/>
</dbReference>
<protein>
    <recommendedName>
        <fullName evidence="3">SH3 domain-containing protein</fullName>
    </recommendedName>
</protein>
<dbReference type="PROSITE" id="PS51257">
    <property type="entry name" value="PROKAR_LIPOPROTEIN"/>
    <property type="match status" value="1"/>
</dbReference>
<organism evidence="1 2">
    <name type="scientific">Paenibacillus germinis</name>
    <dbReference type="NCBI Taxonomy" id="2654979"/>
    <lineage>
        <taxon>Bacteria</taxon>
        <taxon>Bacillati</taxon>
        <taxon>Bacillota</taxon>
        <taxon>Bacilli</taxon>
        <taxon>Bacillales</taxon>
        <taxon>Paenibacillaceae</taxon>
        <taxon>Paenibacillus</taxon>
    </lineage>
</organism>
<keyword evidence="2" id="KW-1185">Reference proteome</keyword>
<gene>
    <name evidence="1" type="ORF">GC102_33525</name>
</gene>
<proteinExistence type="predicted"/>
<evidence type="ECO:0000313" key="2">
    <source>
        <dbReference type="Proteomes" id="UP000658690"/>
    </source>
</evidence>
<dbReference type="Proteomes" id="UP000658690">
    <property type="component" value="Unassembled WGS sequence"/>
</dbReference>
<dbReference type="EMBL" id="WHOC01000175">
    <property type="protein sequence ID" value="NOU90613.1"/>
    <property type="molecule type" value="Genomic_DNA"/>
</dbReference>